<evidence type="ECO:0000313" key="3">
    <source>
        <dbReference type="Proteomes" id="UP000282002"/>
    </source>
</evidence>
<feature type="domain" description="DUF427" evidence="1">
    <location>
        <begin position="14"/>
        <end position="106"/>
    </location>
</feature>
<gene>
    <name evidence="2" type="ORF">EI545_18260</name>
</gene>
<dbReference type="Gene3D" id="2.170.150.40">
    <property type="entry name" value="Domain of unknown function (DUF427)"/>
    <property type="match status" value="1"/>
</dbReference>
<protein>
    <submittedName>
        <fullName evidence="2">DUF427 domain-containing protein</fullName>
    </submittedName>
</protein>
<dbReference type="Proteomes" id="UP000282002">
    <property type="component" value="Chromosome"/>
</dbReference>
<accession>A0A3S8UAV8</accession>
<proteinExistence type="predicted"/>
<dbReference type="RefSeq" id="WP_125326787.1">
    <property type="nucleotide sequence ID" value="NZ_CP034328.1"/>
</dbReference>
<keyword evidence="3" id="KW-1185">Reference proteome</keyword>
<dbReference type="AlphaFoldDB" id="A0A3S8UAV8"/>
<evidence type="ECO:0000259" key="1">
    <source>
        <dbReference type="Pfam" id="PF04248"/>
    </source>
</evidence>
<dbReference type="InterPro" id="IPR007361">
    <property type="entry name" value="DUF427"/>
</dbReference>
<name>A0A3S8UAV8_9RHOB</name>
<reference evidence="2 3" key="1">
    <citation type="submission" date="2018-12" db="EMBL/GenBank/DDBJ databases">
        <title>Complete genome sequencing of Tabrizicola sp. K13M18.</title>
        <authorList>
            <person name="Bae J.-W."/>
        </authorList>
    </citation>
    <scope>NUCLEOTIDE SEQUENCE [LARGE SCALE GENOMIC DNA]</scope>
    <source>
        <strain evidence="2 3">K13M18</strain>
    </source>
</reference>
<sequence length="113" mass="12277">MTDHIKISPAADSVTVTAGSTALGTTTRALELREGGYGPVIYVPRADIDMTRLQKTARSTRCPWKGEASYYSIRTDSGVLENAVWSYETPLEGVADIAGHLAFYPDKVTLTRP</sequence>
<dbReference type="KEGG" id="taw:EI545_18260"/>
<evidence type="ECO:0000313" key="2">
    <source>
        <dbReference type="EMBL" id="AZL60595.1"/>
    </source>
</evidence>
<dbReference type="PANTHER" id="PTHR34310">
    <property type="entry name" value="DUF427 DOMAIN PROTEIN (AFU_ORTHOLOGUE AFUA_3G02220)"/>
    <property type="match status" value="1"/>
</dbReference>
<dbReference type="OrthoDB" id="9815163at2"/>
<dbReference type="EMBL" id="CP034328">
    <property type="protein sequence ID" value="AZL60595.1"/>
    <property type="molecule type" value="Genomic_DNA"/>
</dbReference>
<dbReference type="Pfam" id="PF04248">
    <property type="entry name" value="NTP_transf_9"/>
    <property type="match status" value="1"/>
</dbReference>
<dbReference type="PANTHER" id="PTHR34310:SF9">
    <property type="entry name" value="BLR5716 PROTEIN"/>
    <property type="match status" value="1"/>
</dbReference>
<organism evidence="2 3">
    <name type="scientific">Tabrizicola piscis</name>
    <dbReference type="NCBI Taxonomy" id="2494374"/>
    <lineage>
        <taxon>Bacteria</taxon>
        <taxon>Pseudomonadati</taxon>
        <taxon>Pseudomonadota</taxon>
        <taxon>Alphaproteobacteria</taxon>
        <taxon>Rhodobacterales</taxon>
        <taxon>Paracoccaceae</taxon>
        <taxon>Tabrizicola</taxon>
    </lineage>
</organism>
<dbReference type="InterPro" id="IPR038694">
    <property type="entry name" value="DUF427_sf"/>
</dbReference>